<dbReference type="STRING" id="529704.SAMN02927913_0777"/>
<evidence type="ECO:0000313" key="2">
    <source>
        <dbReference type="Proteomes" id="UP000199420"/>
    </source>
</evidence>
<keyword evidence="2" id="KW-1185">Reference proteome</keyword>
<sequence length="128" mass="14400">MSDTTVPRFFEQFPMRRVRETVLDAVLAEPDDGLSILFLWGRDCPNCDIAKGALLLARERFQWSRVRWLHDNVYEDPAMATRFGLHGIPAFFVFCGTRKLGRITSWPSAEAFAQAIEGQLAALAPAQG</sequence>
<accession>A0A1H6QUI4</accession>
<dbReference type="EMBL" id="FNYC01000001">
    <property type="protein sequence ID" value="SEI47458.1"/>
    <property type="molecule type" value="Genomic_DNA"/>
</dbReference>
<reference evidence="1 2" key="1">
    <citation type="submission" date="2016-10" db="EMBL/GenBank/DDBJ databases">
        <authorList>
            <person name="de Groot N.N."/>
        </authorList>
    </citation>
    <scope>NUCLEOTIDE SEQUENCE [LARGE SCALE GENOMIC DNA]</scope>
    <source>
        <strain evidence="1 2">DSM 26515</strain>
    </source>
</reference>
<evidence type="ECO:0008006" key="3">
    <source>
        <dbReference type="Google" id="ProtNLM"/>
    </source>
</evidence>
<protein>
    <recommendedName>
        <fullName evidence="3">Thioredoxin</fullName>
    </recommendedName>
</protein>
<evidence type="ECO:0000313" key="1">
    <source>
        <dbReference type="EMBL" id="SEI47458.1"/>
    </source>
</evidence>
<dbReference type="Gene3D" id="3.40.30.10">
    <property type="entry name" value="Glutaredoxin"/>
    <property type="match status" value="1"/>
</dbReference>
<dbReference type="InterPro" id="IPR036249">
    <property type="entry name" value="Thioredoxin-like_sf"/>
</dbReference>
<dbReference type="AlphaFoldDB" id="A0A1H6QUI4"/>
<gene>
    <name evidence="1" type="ORF">SAMN04487997_0862</name>
</gene>
<organism evidence="1 2">
    <name type="scientific">Frateuria terrea</name>
    <dbReference type="NCBI Taxonomy" id="529704"/>
    <lineage>
        <taxon>Bacteria</taxon>
        <taxon>Pseudomonadati</taxon>
        <taxon>Pseudomonadota</taxon>
        <taxon>Gammaproteobacteria</taxon>
        <taxon>Lysobacterales</taxon>
        <taxon>Rhodanobacteraceae</taxon>
        <taxon>Frateuria</taxon>
    </lineage>
</organism>
<dbReference type="CDD" id="cd02947">
    <property type="entry name" value="TRX_family"/>
    <property type="match status" value="1"/>
</dbReference>
<dbReference type="RefSeq" id="WP_091333791.1">
    <property type="nucleotide sequence ID" value="NZ_FNYC01000001.1"/>
</dbReference>
<dbReference type="SUPFAM" id="SSF52833">
    <property type="entry name" value="Thioredoxin-like"/>
    <property type="match status" value="1"/>
</dbReference>
<dbReference type="OrthoDB" id="8379100at2"/>
<proteinExistence type="predicted"/>
<dbReference type="Proteomes" id="UP000199420">
    <property type="component" value="Unassembled WGS sequence"/>
</dbReference>
<name>A0A1H6QUI4_9GAMM</name>